<dbReference type="STRING" id="147828.A0A4S2M0K4"/>
<feature type="compositionally biased region" description="Polar residues" evidence="1">
    <location>
        <begin position="319"/>
        <end position="346"/>
    </location>
</feature>
<gene>
    <name evidence="2" type="ORF">CRM22_004640</name>
</gene>
<protein>
    <submittedName>
        <fullName evidence="2">Uncharacterized protein</fullName>
    </submittedName>
</protein>
<sequence length="546" mass="60940">MVKKIGRLSQRSTDRSENMQNAFNEGERISPTEKDFETLEMTGRFEEDYQMICLKKGLQNFPMVERLGLANAPEVKRLKSSKSGSSVNSTRENSQTFYDVLTTTEVVPTTFSTVPEEKFFTPKIQILVEVPDKTETVTEVYVRGWSMTDVTLEVLLNCCNVTSKLHTLNFWSAGLTAEQVAQLARFLATNTHVRCLAIDANDSLNEDSFASLIQDEGSLEQLRLRHCRLGPAEAKQIAARLGTTKSANTTLLRLDLSGNRIGDTGAVYIAQALRTNRTLNMLSLSDNDIHDTGANALAEVVSQYFLTHEEVVQRRMLQSARQPIQPQPVSHGTTTGKRSKRSSPSTDAREASEKVQEQGNRHRVSKIEGTEKEDKRGPKSRRPEQTTTKKDTRRTSGRMGTSRTVRSGRETPESNQAELSLPKISRPDSADSTHPLMGKATYVEPHGLQVVGNFVLAFLNLSRNRISGIGLASFLKAMEFQAEHIRSDTNCNGLGLLKLLLRGNSFDDQCPQFTRLMDIVEPRDPLNRLTTTTDRDSTPTDRQSTK</sequence>
<dbReference type="EMBL" id="SJOL01006404">
    <property type="protein sequence ID" value="TGZ67719.1"/>
    <property type="molecule type" value="Genomic_DNA"/>
</dbReference>
<evidence type="ECO:0000256" key="1">
    <source>
        <dbReference type="SAM" id="MobiDB-lite"/>
    </source>
</evidence>
<dbReference type="Gene3D" id="3.80.10.10">
    <property type="entry name" value="Ribonuclease Inhibitor"/>
    <property type="match status" value="1"/>
</dbReference>
<keyword evidence="3" id="KW-1185">Reference proteome</keyword>
<proteinExistence type="predicted"/>
<organism evidence="2 3">
    <name type="scientific">Opisthorchis felineus</name>
    <dbReference type="NCBI Taxonomy" id="147828"/>
    <lineage>
        <taxon>Eukaryota</taxon>
        <taxon>Metazoa</taxon>
        <taxon>Spiralia</taxon>
        <taxon>Lophotrochozoa</taxon>
        <taxon>Platyhelminthes</taxon>
        <taxon>Trematoda</taxon>
        <taxon>Digenea</taxon>
        <taxon>Opisthorchiida</taxon>
        <taxon>Opisthorchiata</taxon>
        <taxon>Opisthorchiidae</taxon>
        <taxon>Opisthorchis</taxon>
    </lineage>
</organism>
<dbReference type="OrthoDB" id="120976at2759"/>
<feature type="region of interest" description="Disordered" evidence="1">
    <location>
        <begin position="316"/>
        <end position="437"/>
    </location>
</feature>
<feature type="compositionally biased region" description="Basic and acidic residues" evidence="1">
    <location>
        <begin position="347"/>
        <end position="394"/>
    </location>
</feature>
<accession>A0A4S2M0K4</accession>
<dbReference type="PANTHER" id="PTHR46984:SF1">
    <property type="entry name" value="LEUCINE-RICH REPEAT-CONTAINING PROTEIN 71"/>
    <property type="match status" value="1"/>
</dbReference>
<feature type="region of interest" description="Disordered" evidence="1">
    <location>
        <begin position="525"/>
        <end position="546"/>
    </location>
</feature>
<dbReference type="InterPro" id="IPR001611">
    <property type="entry name" value="Leu-rich_rpt"/>
</dbReference>
<dbReference type="InterPro" id="IPR032675">
    <property type="entry name" value="LRR_dom_sf"/>
</dbReference>
<dbReference type="SUPFAM" id="SSF52047">
    <property type="entry name" value="RNI-like"/>
    <property type="match status" value="1"/>
</dbReference>
<dbReference type="PROSITE" id="PS51450">
    <property type="entry name" value="LRR"/>
    <property type="match status" value="1"/>
</dbReference>
<feature type="region of interest" description="Disordered" evidence="1">
    <location>
        <begin position="1"/>
        <end position="31"/>
    </location>
</feature>
<reference evidence="2 3" key="1">
    <citation type="journal article" date="2019" name="BMC Genomics">
        <title>New insights from Opisthorchis felineus genome: update on genomics of the epidemiologically important liver flukes.</title>
        <authorList>
            <person name="Ershov N.I."/>
            <person name="Mordvinov V.A."/>
            <person name="Prokhortchouk E.B."/>
            <person name="Pakharukova M.Y."/>
            <person name="Gunbin K.V."/>
            <person name="Ustyantsev K."/>
            <person name="Genaev M.A."/>
            <person name="Blinov A.G."/>
            <person name="Mazur A."/>
            <person name="Boulygina E."/>
            <person name="Tsygankova S."/>
            <person name="Khrameeva E."/>
            <person name="Chekanov N."/>
            <person name="Fan G."/>
            <person name="Xiao A."/>
            <person name="Zhang H."/>
            <person name="Xu X."/>
            <person name="Yang H."/>
            <person name="Solovyev V."/>
            <person name="Lee S.M."/>
            <person name="Liu X."/>
            <person name="Afonnikov D.A."/>
            <person name="Skryabin K.G."/>
        </authorList>
    </citation>
    <scope>NUCLEOTIDE SEQUENCE [LARGE SCALE GENOMIC DNA]</scope>
    <source>
        <strain evidence="2">AK-0245</strain>
        <tissue evidence="2">Whole organism</tissue>
    </source>
</reference>
<evidence type="ECO:0000313" key="3">
    <source>
        <dbReference type="Proteomes" id="UP000308267"/>
    </source>
</evidence>
<dbReference type="AlphaFoldDB" id="A0A4S2M0K4"/>
<comment type="caution">
    <text evidence="2">The sequence shown here is derived from an EMBL/GenBank/DDBJ whole genome shotgun (WGS) entry which is preliminary data.</text>
</comment>
<dbReference type="PANTHER" id="PTHR46984">
    <property type="entry name" value="LEUCINE-RICH REPEAT-CONTAINING PROTEIN 71"/>
    <property type="match status" value="1"/>
</dbReference>
<dbReference type="SMART" id="SM00368">
    <property type="entry name" value="LRR_RI"/>
    <property type="match status" value="4"/>
</dbReference>
<evidence type="ECO:0000313" key="2">
    <source>
        <dbReference type="EMBL" id="TGZ67719.1"/>
    </source>
</evidence>
<feature type="compositionally biased region" description="Basic and acidic residues" evidence="1">
    <location>
        <begin position="533"/>
        <end position="546"/>
    </location>
</feature>
<name>A0A4S2M0K4_OPIFE</name>
<dbReference type="Pfam" id="PF13516">
    <property type="entry name" value="LRR_6"/>
    <property type="match status" value="2"/>
</dbReference>
<dbReference type="InterPro" id="IPR053040">
    <property type="entry name" value="LRR-containing_protein_71"/>
</dbReference>
<dbReference type="Proteomes" id="UP000308267">
    <property type="component" value="Unassembled WGS sequence"/>
</dbReference>